<organism evidence="2 3">
    <name type="scientific">Romanomermis culicivorax</name>
    <name type="common">Nematode worm</name>
    <dbReference type="NCBI Taxonomy" id="13658"/>
    <lineage>
        <taxon>Eukaryota</taxon>
        <taxon>Metazoa</taxon>
        <taxon>Ecdysozoa</taxon>
        <taxon>Nematoda</taxon>
        <taxon>Enoplea</taxon>
        <taxon>Dorylaimia</taxon>
        <taxon>Mermithida</taxon>
        <taxon>Mermithoidea</taxon>
        <taxon>Mermithidae</taxon>
        <taxon>Romanomermis</taxon>
    </lineage>
</organism>
<accession>A0A915J7W0</accession>
<evidence type="ECO:0000313" key="3">
    <source>
        <dbReference type="WBParaSite" id="nRc.2.0.1.t22553-RA"/>
    </source>
</evidence>
<protein>
    <submittedName>
        <fullName evidence="3">Uncharacterized protein</fullName>
    </submittedName>
</protein>
<proteinExistence type="predicted"/>
<name>A0A915J7W0_ROMCU</name>
<feature type="compositionally biased region" description="Polar residues" evidence="1">
    <location>
        <begin position="20"/>
        <end position="38"/>
    </location>
</feature>
<feature type="compositionally biased region" description="Polar residues" evidence="1">
    <location>
        <begin position="45"/>
        <end position="61"/>
    </location>
</feature>
<dbReference type="AlphaFoldDB" id="A0A915J7W0"/>
<reference evidence="3" key="1">
    <citation type="submission" date="2022-11" db="UniProtKB">
        <authorList>
            <consortium name="WormBaseParasite"/>
        </authorList>
    </citation>
    <scope>IDENTIFICATION</scope>
</reference>
<dbReference type="Proteomes" id="UP000887565">
    <property type="component" value="Unplaced"/>
</dbReference>
<feature type="region of interest" description="Disordered" evidence="1">
    <location>
        <begin position="1"/>
        <end position="61"/>
    </location>
</feature>
<evidence type="ECO:0000256" key="1">
    <source>
        <dbReference type="SAM" id="MobiDB-lite"/>
    </source>
</evidence>
<evidence type="ECO:0000313" key="2">
    <source>
        <dbReference type="Proteomes" id="UP000887565"/>
    </source>
</evidence>
<keyword evidence="2" id="KW-1185">Reference proteome</keyword>
<sequence length="96" mass="11076">MMRTMRGWQHNEDNGHGGTMTPNEGNGNCRLTMQQWQDNDGDSRTMMQRQGQARNNEMTQQGAPMCDTNAMIQAQQQQMSYLPPNYLGLIWWVLIV</sequence>
<dbReference type="WBParaSite" id="nRc.2.0.1.t22553-RA">
    <property type="protein sequence ID" value="nRc.2.0.1.t22553-RA"/>
    <property type="gene ID" value="nRc.2.0.1.g22553"/>
</dbReference>